<organism evidence="3 4">
    <name type="scientific">Rubinisphaera brasiliensis (strain ATCC 49424 / DSM 5305 / JCM 21570 / IAM 15109 / NBRC 103401 / IFAM 1448)</name>
    <name type="common">Planctomyces brasiliensis</name>
    <dbReference type="NCBI Taxonomy" id="756272"/>
    <lineage>
        <taxon>Bacteria</taxon>
        <taxon>Pseudomonadati</taxon>
        <taxon>Planctomycetota</taxon>
        <taxon>Planctomycetia</taxon>
        <taxon>Planctomycetales</taxon>
        <taxon>Planctomycetaceae</taxon>
        <taxon>Rubinisphaera</taxon>
    </lineage>
</organism>
<protein>
    <submittedName>
        <fullName evidence="3">PRC-barrel domain protein</fullName>
    </submittedName>
</protein>
<dbReference type="InterPro" id="IPR011033">
    <property type="entry name" value="PRC_barrel-like_sf"/>
</dbReference>
<dbReference type="HOGENOM" id="CLU_1030076_0_0_0"/>
<feature type="chain" id="PRO_5003258571" evidence="1">
    <location>
        <begin position="25"/>
        <end position="270"/>
    </location>
</feature>
<dbReference type="Gene3D" id="2.30.30.240">
    <property type="entry name" value="PRC-barrel domain"/>
    <property type="match status" value="2"/>
</dbReference>
<dbReference type="OrthoDB" id="258018at2"/>
<keyword evidence="1" id="KW-0732">Signal</keyword>
<dbReference type="InterPro" id="IPR027275">
    <property type="entry name" value="PRC-brl_dom"/>
</dbReference>
<proteinExistence type="predicted"/>
<dbReference type="EMBL" id="CP002546">
    <property type="protein sequence ID" value="ADY59605.1"/>
    <property type="molecule type" value="Genomic_DNA"/>
</dbReference>
<reference evidence="4" key="1">
    <citation type="submission" date="2011-02" db="EMBL/GenBank/DDBJ databases">
        <title>The complete genome of Planctomyces brasiliensis DSM 5305.</title>
        <authorList>
            <person name="Lucas S."/>
            <person name="Copeland A."/>
            <person name="Lapidus A."/>
            <person name="Bruce D."/>
            <person name="Goodwin L."/>
            <person name="Pitluck S."/>
            <person name="Kyrpides N."/>
            <person name="Mavromatis K."/>
            <person name="Pagani I."/>
            <person name="Ivanova N."/>
            <person name="Ovchinnikova G."/>
            <person name="Lu M."/>
            <person name="Detter J.C."/>
            <person name="Han C."/>
            <person name="Land M."/>
            <person name="Hauser L."/>
            <person name="Markowitz V."/>
            <person name="Cheng J.-F."/>
            <person name="Hugenholtz P."/>
            <person name="Woyke T."/>
            <person name="Wu D."/>
            <person name="Tindall B."/>
            <person name="Pomrenke H.G."/>
            <person name="Brambilla E."/>
            <person name="Klenk H.-P."/>
            <person name="Eisen J.A."/>
        </authorList>
    </citation>
    <scope>NUCLEOTIDE SEQUENCE [LARGE SCALE GENOMIC DNA]</scope>
    <source>
        <strain evidence="4">ATCC 49424 / DSM 5305 / JCM 21570 / NBRC 103401 / IFAM 1448</strain>
    </source>
</reference>
<dbReference type="PANTHER" id="PTHR36505:SF1">
    <property type="entry name" value="BLR1072 PROTEIN"/>
    <property type="match status" value="1"/>
</dbReference>
<feature type="signal peptide" evidence="1">
    <location>
        <begin position="1"/>
        <end position="24"/>
    </location>
</feature>
<evidence type="ECO:0000256" key="1">
    <source>
        <dbReference type="SAM" id="SignalP"/>
    </source>
</evidence>
<gene>
    <name evidence="3" type="ordered locus">Plabr_2001</name>
</gene>
<dbReference type="AlphaFoldDB" id="F0SIH7"/>
<evidence type="ECO:0000313" key="4">
    <source>
        <dbReference type="Proteomes" id="UP000006860"/>
    </source>
</evidence>
<feature type="domain" description="PRC-barrel" evidence="2">
    <location>
        <begin position="41"/>
        <end position="96"/>
    </location>
</feature>
<dbReference type="Proteomes" id="UP000006860">
    <property type="component" value="Chromosome"/>
</dbReference>
<name>F0SIH7_RUBBR</name>
<dbReference type="Pfam" id="PF05239">
    <property type="entry name" value="PRC"/>
    <property type="match status" value="2"/>
</dbReference>
<evidence type="ECO:0000259" key="2">
    <source>
        <dbReference type="Pfam" id="PF05239"/>
    </source>
</evidence>
<dbReference type="SUPFAM" id="SSF50346">
    <property type="entry name" value="PRC-barrel domain"/>
    <property type="match status" value="2"/>
</dbReference>
<evidence type="ECO:0000313" key="3">
    <source>
        <dbReference type="EMBL" id="ADY59605.1"/>
    </source>
</evidence>
<keyword evidence="4" id="KW-1185">Reference proteome</keyword>
<dbReference type="PANTHER" id="PTHR36505">
    <property type="entry name" value="BLR1072 PROTEIN"/>
    <property type="match status" value="1"/>
</dbReference>
<dbReference type="STRING" id="756272.Plabr_2001"/>
<dbReference type="KEGG" id="pbs:Plabr_2001"/>
<sequence>MKKNCIRFAALALFASLASGIATAEDTTQAKKDAQAKMVTTTQIVGASIYNANDEAITTVDDIVMTQDGKVMYLLAGVGGFAGVGESQVAIPVKAVNCECRMTEEDTKECRMTASITAEKLQAAPKIESDNYSELNNQSWISQNNSHFSVDSVQDAKRGSLMQFSKLNDVMAKCSQGKECGQVDDFVIDPANHQVKYVILGRGGALSIGETYTPVPFAALEVSENDDNEVQVSINQTSKVLKSLPKVTAGGYNELENENVREMIEETFEK</sequence>
<accession>F0SIH7</accession>
<dbReference type="eggNOG" id="COG1873">
    <property type="taxonomic scope" value="Bacteria"/>
</dbReference>
<dbReference type="RefSeq" id="WP_013628330.1">
    <property type="nucleotide sequence ID" value="NC_015174.1"/>
</dbReference>
<feature type="domain" description="PRC-barrel" evidence="2">
    <location>
        <begin position="176"/>
        <end position="227"/>
    </location>
</feature>